<feature type="chain" id="PRO_5046220887" description="Translation initiation factor IF-2" evidence="1">
    <location>
        <begin position="30"/>
        <end position="176"/>
    </location>
</feature>
<evidence type="ECO:0008006" key="4">
    <source>
        <dbReference type="Google" id="ProtNLM"/>
    </source>
</evidence>
<reference evidence="3" key="1">
    <citation type="journal article" date="2019" name="Int. J. Syst. Evol. Microbiol.">
        <title>The Global Catalogue of Microorganisms (GCM) 10K type strain sequencing project: providing services to taxonomists for standard genome sequencing and annotation.</title>
        <authorList>
            <consortium name="The Broad Institute Genomics Platform"/>
            <consortium name="The Broad Institute Genome Sequencing Center for Infectious Disease"/>
            <person name="Wu L."/>
            <person name="Ma J."/>
        </authorList>
    </citation>
    <scope>NUCLEOTIDE SEQUENCE [LARGE SCALE GENOMIC DNA]</scope>
    <source>
        <strain evidence="3">NBRC 101365</strain>
    </source>
</reference>
<name>A0ABQ6CWK9_9HYPH</name>
<evidence type="ECO:0000313" key="2">
    <source>
        <dbReference type="EMBL" id="GLS24203.1"/>
    </source>
</evidence>
<protein>
    <recommendedName>
        <fullName evidence="4">Translation initiation factor IF-2</fullName>
    </recommendedName>
</protein>
<proteinExistence type="predicted"/>
<evidence type="ECO:0000313" key="3">
    <source>
        <dbReference type="Proteomes" id="UP001156882"/>
    </source>
</evidence>
<dbReference type="Proteomes" id="UP001156882">
    <property type="component" value="Unassembled WGS sequence"/>
</dbReference>
<keyword evidence="1" id="KW-0732">Signal</keyword>
<accession>A0ABQ6CWK9</accession>
<dbReference type="EMBL" id="BSPC01000096">
    <property type="protein sequence ID" value="GLS24203.1"/>
    <property type="molecule type" value="Genomic_DNA"/>
</dbReference>
<feature type="signal peptide" evidence="1">
    <location>
        <begin position="1"/>
        <end position="29"/>
    </location>
</feature>
<keyword evidence="3" id="KW-1185">Reference proteome</keyword>
<comment type="caution">
    <text evidence="2">The sequence shown here is derived from an EMBL/GenBank/DDBJ whole genome shotgun (WGS) entry which is preliminary data.</text>
</comment>
<sequence>MDPVTVPVVRLLAISLALATALPAAPALAGWRDGPYYADDGWGGDYYPPARAYRPGPAYRNEYQPDYGYDQRPWAGRRQAYAPYYDEPDYYGPGDRGPAVRPRVIRPPRNVVVVPGQPRRLAPMKPRTVVAVPPAVKPAPVQEATALPVPRPNLEIMDFDAAAAVPAPTAPAPAGK</sequence>
<gene>
    <name evidence="2" type="ORF">GCM10007874_72240</name>
</gene>
<organism evidence="2 3">
    <name type="scientific">Labrys miyagiensis</name>
    <dbReference type="NCBI Taxonomy" id="346912"/>
    <lineage>
        <taxon>Bacteria</taxon>
        <taxon>Pseudomonadati</taxon>
        <taxon>Pseudomonadota</taxon>
        <taxon>Alphaproteobacteria</taxon>
        <taxon>Hyphomicrobiales</taxon>
        <taxon>Xanthobacteraceae</taxon>
        <taxon>Labrys</taxon>
    </lineage>
</organism>
<evidence type="ECO:0000256" key="1">
    <source>
        <dbReference type="SAM" id="SignalP"/>
    </source>
</evidence>